<feature type="compositionally biased region" description="Basic and acidic residues" evidence="1">
    <location>
        <begin position="161"/>
        <end position="188"/>
    </location>
</feature>
<evidence type="ECO:0000313" key="3">
    <source>
        <dbReference type="EMBL" id="CAF9908193.1"/>
    </source>
</evidence>
<feature type="region of interest" description="Disordered" evidence="1">
    <location>
        <begin position="44"/>
        <end position="223"/>
    </location>
</feature>
<feature type="compositionally biased region" description="Polar residues" evidence="1">
    <location>
        <begin position="113"/>
        <end position="124"/>
    </location>
</feature>
<evidence type="ECO:0000256" key="2">
    <source>
        <dbReference type="SAM" id="SignalP"/>
    </source>
</evidence>
<dbReference type="AlphaFoldDB" id="A0A8H3EMK4"/>
<reference evidence="3" key="1">
    <citation type="submission" date="2021-03" db="EMBL/GenBank/DDBJ databases">
        <authorList>
            <person name="Tagirdzhanova G."/>
        </authorList>
    </citation>
    <scope>NUCLEOTIDE SEQUENCE</scope>
</reference>
<proteinExistence type="predicted"/>
<dbReference type="EMBL" id="CAJPDQ010000004">
    <property type="protein sequence ID" value="CAF9908193.1"/>
    <property type="molecule type" value="Genomic_DNA"/>
</dbReference>
<sequence>MGITIYAAIVCLALTCSAHIFPLPPPQGPGVQARGLNRLLRATDLNGPPIRLSPREAEPTQWHTSSTRGGNPPRSDFKSPTRANSAPPRPVQAALPNSPDSLYRLKSAPDTLSWGSKSPGTSRHASPAKLRDALKINSPGPSTERVGRGAKRKGAQQPAERPNELTKEKGKTDVHTKLAHTSTREEGTRPAGVQSYDRIAHDSGARPSKPSAAQRSSKATTISKSLLSEQSQARLIEHDQWLMETKDSIRKAEASAARMSRGNKRLQRDQSAQMIEATITANRFKTNSKRSRTMAKEALLRADQLLNTVPASDSSAQACLSSMDYQVRSACAAGAMHAKMEREAAVTATKDKQWGITADHVKASAKAMTRARAFEAQNTALLAQYKAKADAEKIKSLPPGDPQHEKADKNAKLLQADYRDKVTFYKSVHNQYRQTRKDFAGSESEDEERIFPNISP</sequence>
<keyword evidence="4" id="KW-1185">Reference proteome</keyword>
<feature type="region of interest" description="Disordered" evidence="1">
    <location>
        <begin position="435"/>
        <end position="456"/>
    </location>
</feature>
<feature type="signal peptide" evidence="2">
    <location>
        <begin position="1"/>
        <end position="18"/>
    </location>
</feature>
<feature type="chain" id="PRO_5034905520" evidence="2">
    <location>
        <begin position="19"/>
        <end position="456"/>
    </location>
</feature>
<accession>A0A8H3EMK4</accession>
<protein>
    <submittedName>
        <fullName evidence="3">Uncharacterized protein</fullName>
    </submittedName>
</protein>
<feature type="compositionally biased region" description="Polar residues" evidence="1">
    <location>
        <begin position="211"/>
        <end position="223"/>
    </location>
</feature>
<organism evidence="3 4">
    <name type="scientific">Gomphillus americanus</name>
    <dbReference type="NCBI Taxonomy" id="1940652"/>
    <lineage>
        <taxon>Eukaryota</taxon>
        <taxon>Fungi</taxon>
        <taxon>Dikarya</taxon>
        <taxon>Ascomycota</taxon>
        <taxon>Pezizomycotina</taxon>
        <taxon>Lecanoromycetes</taxon>
        <taxon>OSLEUM clade</taxon>
        <taxon>Ostropomycetidae</taxon>
        <taxon>Ostropales</taxon>
        <taxon>Graphidaceae</taxon>
        <taxon>Gomphilloideae</taxon>
        <taxon>Gomphillus</taxon>
    </lineage>
</organism>
<dbReference type="Proteomes" id="UP000664169">
    <property type="component" value="Unassembled WGS sequence"/>
</dbReference>
<gene>
    <name evidence="3" type="ORF">GOMPHAMPRED_006097</name>
</gene>
<name>A0A8H3EMK4_9LECA</name>
<keyword evidence="2" id="KW-0732">Signal</keyword>
<evidence type="ECO:0000256" key="1">
    <source>
        <dbReference type="SAM" id="MobiDB-lite"/>
    </source>
</evidence>
<comment type="caution">
    <text evidence="3">The sequence shown here is derived from an EMBL/GenBank/DDBJ whole genome shotgun (WGS) entry which is preliminary data.</text>
</comment>
<evidence type="ECO:0000313" key="4">
    <source>
        <dbReference type="Proteomes" id="UP000664169"/>
    </source>
</evidence>